<comment type="subcellular location">
    <subcellularLocation>
        <location evidence="1">Endomembrane system</location>
        <topology evidence="1">Multi-pass membrane protein</topology>
    </subcellularLocation>
</comment>
<evidence type="ECO:0000256" key="5">
    <source>
        <dbReference type="ARBA" id="ARBA00023136"/>
    </source>
</evidence>
<dbReference type="GO" id="GO:0012505">
    <property type="term" value="C:endomembrane system"/>
    <property type="evidence" value="ECO:0007669"/>
    <property type="project" value="UniProtKB-SubCell"/>
</dbReference>
<comment type="similarity">
    <text evidence="2">Belongs to the DRAM/TMEM150 family.</text>
</comment>
<evidence type="ECO:0000256" key="4">
    <source>
        <dbReference type="ARBA" id="ARBA00022989"/>
    </source>
</evidence>
<feature type="domain" description="CWH43-like N-terminal" evidence="7">
    <location>
        <begin position="19"/>
        <end position="106"/>
    </location>
</feature>
<proteinExistence type="inferred from homology"/>
<dbReference type="Proteomes" id="UP000824540">
    <property type="component" value="Unassembled WGS sequence"/>
</dbReference>
<dbReference type="GO" id="GO:0010506">
    <property type="term" value="P:regulation of autophagy"/>
    <property type="evidence" value="ECO:0007669"/>
    <property type="project" value="TreeGrafter"/>
</dbReference>
<comment type="caution">
    <text evidence="8">The sequence shown here is derived from an EMBL/GenBank/DDBJ whole genome shotgun (WGS) entry which is preliminary data.</text>
</comment>
<protein>
    <recommendedName>
        <fullName evidence="7">CWH43-like N-terminal domain-containing protein</fullName>
    </recommendedName>
</protein>
<evidence type="ECO:0000256" key="2">
    <source>
        <dbReference type="ARBA" id="ARBA00006565"/>
    </source>
</evidence>
<evidence type="ECO:0000256" key="6">
    <source>
        <dbReference type="SAM" id="Phobius"/>
    </source>
</evidence>
<keyword evidence="9" id="KW-1185">Reference proteome</keyword>
<name>A0A8T2NKV1_9TELE</name>
<accession>A0A8T2NKV1</accession>
<dbReference type="InterPro" id="IPR050911">
    <property type="entry name" value="DRAM/TMEM150_Autophagy_Mod"/>
</dbReference>
<sequence>MFWFMEGIDTGATPPESGIFGVTLVTYVHDAGALLFFICGVTYIVLQSCLSYRMHPYGSSMAVCHTRAVISSIAAFVLHLISAVCEWTVTFGFVIFFLSYIQEFKRFKLTMTAEMLVYN</sequence>
<evidence type="ECO:0000256" key="1">
    <source>
        <dbReference type="ARBA" id="ARBA00004127"/>
    </source>
</evidence>
<dbReference type="OrthoDB" id="191706at2759"/>
<dbReference type="InterPro" id="IPR019402">
    <property type="entry name" value="CWH43_N"/>
</dbReference>
<dbReference type="GO" id="GO:0005764">
    <property type="term" value="C:lysosome"/>
    <property type="evidence" value="ECO:0007669"/>
    <property type="project" value="TreeGrafter"/>
</dbReference>
<reference evidence="8" key="1">
    <citation type="thesis" date="2021" institute="BYU ScholarsArchive" country="Provo, UT, USA">
        <title>Applications of and Algorithms for Genome Assembly and Genomic Analyses with an Emphasis on Marine Teleosts.</title>
        <authorList>
            <person name="Pickett B.D."/>
        </authorList>
    </citation>
    <scope>NUCLEOTIDE SEQUENCE</scope>
    <source>
        <strain evidence="8">HI-2016</strain>
    </source>
</reference>
<keyword evidence="5 6" id="KW-0472">Membrane</keyword>
<feature type="transmembrane region" description="Helical" evidence="6">
    <location>
        <begin position="31"/>
        <end position="52"/>
    </location>
</feature>
<feature type="transmembrane region" description="Helical" evidence="6">
    <location>
        <begin position="73"/>
        <end position="101"/>
    </location>
</feature>
<dbReference type="AlphaFoldDB" id="A0A8T2NKV1"/>
<dbReference type="Pfam" id="PF10277">
    <property type="entry name" value="Frag1"/>
    <property type="match status" value="1"/>
</dbReference>
<keyword evidence="4 6" id="KW-1133">Transmembrane helix</keyword>
<dbReference type="EMBL" id="JAFBMS010000048">
    <property type="protein sequence ID" value="KAG9339880.1"/>
    <property type="molecule type" value="Genomic_DNA"/>
</dbReference>
<dbReference type="PANTHER" id="PTHR21324">
    <property type="entry name" value="FASTING-INDUCIBLE INTEGRAL MEMBRANE PROTEIN TM6P1-RELATED"/>
    <property type="match status" value="1"/>
</dbReference>
<dbReference type="PANTHER" id="PTHR21324:SF11">
    <property type="entry name" value="DNA DAMAGE-REGULATED AUTOPHAGY MODULATOR PROTEIN 1"/>
    <property type="match status" value="1"/>
</dbReference>
<evidence type="ECO:0000313" key="8">
    <source>
        <dbReference type="EMBL" id="KAG9339880.1"/>
    </source>
</evidence>
<evidence type="ECO:0000256" key="3">
    <source>
        <dbReference type="ARBA" id="ARBA00022692"/>
    </source>
</evidence>
<keyword evidence="3 6" id="KW-0812">Transmembrane</keyword>
<gene>
    <name evidence="8" type="ORF">JZ751_022193</name>
</gene>
<evidence type="ECO:0000313" key="9">
    <source>
        <dbReference type="Proteomes" id="UP000824540"/>
    </source>
</evidence>
<evidence type="ECO:0000259" key="7">
    <source>
        <dbReference type="Pfam" id="PF10277"/>
    </source>
</evidence>
<organism evidence="8 9">
    <name type="scientific">Albula glossodonta</name>
    <name type="common">roundjaw bonefish</name>
    <dbReference type="NCBI Taxonomy" id="121402"/>
    <lineage>
        <taxon>Eukaryota</taxon>
        <taxon>Metazoa</taxon>
        <taxon>Chordata</taxon>
        <taxon>Craniata</taxon>
        <taxon>Vertebrata</taxon>
        <taxon>Euteleostomi</taxon>
        <taxon>Actinopterygii</taxon>
        <taxon>Neopterygii</taxon>
        <taxon>Teleostei</taxon>
        <taxon>Albuliformes</taxon>
        <taxon>Albulidae</taxon>
        <taxon>Albula</taxon>
    </lineage>
</organism>